<reference evidence="5" key="1">
    <citation type="journal article" date="2010" name="Nat. Biotechnol.">
        <title>Draft genome sequence of the oilseed species Ricinus communis.</title>
        <authorList>
            <person name="Chan A.P."/>
            <person name="Crabtree J."/>
            <person name="Zhao Q."/>
            <person name="Lorenzi H."/>
            <person name="Orvis J."/>
            <person name="Puiu D."/>
            <person name="Melake-Berhan A."/>
            <person name="Jones K.M."/>
            <person name="Redman J."/>
            <person name="Chen G."/>
            <person name="Cahoon E.B."/>
            <person name="Gedil M."/>
            <person name="Stanke M."/>
            <person name="Haas B.J."/>
            <person name="Wortman J.R."/>
            <person name="Fraser-Liggett C.M."/>
            <person name="Ravel J."/>
            <person name="Rabinowicz P.D."/>
        </authorList>
    </citation>
    <scope>NUCLEOTIDE SEQUENCE [LARGE SCALE GENOMIC DNA]</scope>
    <source>
        <strain evidence="5">cv. Hale</strain>
    </source>
</reference>
<feature type="signal peptide" evidence="3">
    <location>
        <begin position="1"/>
        <end position="27"/>
    </location>
</feature>
<feature type="chain" id="PRO_5002890197" evidence="3">
    <location>
        <begin position="28"/>
        <end position="102"/>
    </location>
</feature>
<evidence type="ECO:0000313" key="5">
    <source>
        <dbReference type="Proteomes" id="UP000008311"/>
    </source>
</evidence>
<dbReference type="PROSITE" id="PS51257">
    <property type="entry name" value="PROKAR_LIPOPROTEIN"/>
    <property type="match status" value="1"/>
</dbReference>
<name>B9TF35_RICCO</name>
<keyword evidence="2" id="KW-0325">Glycoprotein</keyword>
<dbReference type="Gene3D" id="3.50.30.30">
    <property type="match status" value="1"/>
</dbReference>
<protein>
    <submittedName>
        <fullName evidence="4">Uncharacterized protein</fullName>
    </submittedName>
</protein>
<evidence type="ECO:0000256" key="2">
    <source>
        <dbReference type="ARBA" id="ARBA00023180"/>
    </source>
</evidence>
<dbReference type="PANTHER" id="PTHR22702">
    <property type="entry name" value="PROTEASE-ASSOCIATED DOMAIN-CONTAINING PROTEIN"/>
    <property type="match status" value="1"/>
</dbReference>
<dbReference type="PANTHER" id="PTHR22702:SF4">
    <property type="entry name" value="VACUOLAR-SORTING RECEPTOR 6-LIKE"/>
    <property type="match status" value="1"/>
</dbReference>
<gene>
    <name evidence="4" type="ORF">RCOM_1789310</name>
</gene>
<evidence type="ECO:0000256" key="3">
    <source>
        <dbReference type="SAM" id="SignalP"/>
    </source>
</evidence>
<sequence>MAVFKQFVSLFLVSALLITSSISCVYGRFVVEKSSISVLSPLSLRSKHDSAIGNFGIPDYGGFMVGSAMYPDKGASGCQAFDGDKPFRSKSPRPTILLLDRG</sequence>
<organism evidence="4 5">
    <name type="scientific">Ricinus communis</name>
    <name type="common">Castor bean</name>
    <dbReference type="NCBI Taxonomy" id="3988"/>
    <lineage>
        <taxon>Eukaryota</taxon>
        <taxon>Viridiplantae</taxon>
        <taxon>Streptophyta</taxon>
        <taxon>Embryophyta</taxon>
        <taxon>Tracheophyta</taxon>
        <taxon>Spermatophyta</taxon>
        <taxon>Magnoliopsida</taxon>
        <taxon>eudicotyledons</taxon>
        <taxon>Gunneridae</taxon>
        <taxon>Pentapetalae</taxon>
        <taxon>rosids</taxon>
        <taxon>fabids</taxon>
        <taxon>Malpighiales</taxon>
        <taxon>Euphorbiaceae</taxon>
        <taxon>Acalyphoideae</taxon>
        <taxon>Acalypheae</taxon>
        <taxon>Ricinus</taxon>
    </lineage>
</organism>
<dbReference type="Proteomes" id="UP000008311">
    <property type="component" value="Unassembled WGS sequence"/>
</dbReference>
<keyword evidence="5" id="KW-1185">Reference proteome</keyword>
<evidence type="ECO:0000313" key="4">
    <source>
        <dbReference type="EMBL" id="EEF25529.1"/>
    </source>
</evidence>
<dbReference type="EMBL" id="EQ979485">
    <property type="protein sequence ID" value="EEF25529.1"/>
    <property type="molecule type" value="Genomic_DNA"/>
</dbReference>
<keyword evidence="1 3" id="KW-0732">Signal</keyword>
<dbReference type="AlphaFoldDB" id="B9TF35"/>
<proteinExistence type="predicted"/>
<evidence type="ECO:0000256" key="1">
    <source>
        <dbReference type="ARBA" id="ARBA00022729"/>
    </source>
</evidence>
<dbReference type="InParanoid" id="B9TF35"/>
<accession>B9TF35</accession>
<feature type="non-terminal residue" evidence="4">
    <location>
        <position position="102"/>
    </location>
</feature>
<dbReference type="eggNOG" id="ENOG502QQUF">
    <property type="taxonomic scope" value="Eukaryota"/>
</dbReference>
<dbReference type="STRING" id="3988.B9TF35"/>